<dbReference type="Proteomes" id="UP000295197">
    <property type="component" value="Unassembled WGS sequence"/>
</dbReference>
<accession>A0A4R3VYY7</accession>
<protein>
    <submittedName>
        <fullName evidence="1">Uncharacterized protein</fullName>
    </submittedName>
</protein>
<keyword evidence="2" id="KW-1185">Reference proteome</keyword>
<sequence length="43" mass="4784">MKNKFFGTALRPSALLGILFLAISISKNIDHQLDTADRIIKVI</sequence>
<name>A0A4R3VYY7_9SPHI</name>
<gene>
    <name evidence="1" type="ORF">EDC17_100645</name>
</gene>
<evidence type="ECO:0000313" key="1">
    <source>
        <dbReference type="EMBL" id="TCV19065.1"/>
    </source>
</evidence>
<reference evidence="1 2" key="1">
    <citation type="submission" date="2019-03" db="EMBL/GenBank/DDBJ databases">
        <title>Genomic Encyclopedia of Type Strains, Phase IV (KMG-IV): sequencing the most valuable type-strain genomes for metagenomic binning, comparative biology and taxonomic classification.</title>
        <authorList>
            <person name="Goeker M."/>
        </authorList>
    </citation>
    <scope>NUCLEOTIDE SEQUENCE [LARGE SCALE GENOMIC DNA]</scope>
    <source>
        <strain evidence="1 2">DSM 22362</strain>
    </source>
</reference>
<dbReference type="EMBL" id="SMBZ01000006">
    <property type="protein sequence ID" value="TCV19065.1"/>
    <property type="molecule type" value="Genomic_DNA"/>
</dbReference>
<proteinExistence type="predicted"/>
<comment type="caution">
    <text evidence="1">The sequence shown here is derived from an EMBL/GenBank/DDBJ whole genome shotgun (WGS) entry which is preliminary data.</text>
</comment>
<dbReference type="AlphaFoldDB" id="A0A4R3VYY7"/>
<evidence type="ECO:0000313" key="2">
    <source>
        <dbReference type="Proteomes" id="UP000295197"/>
    </source>
</evidence>
<organism evidence="1 2">
    <name type="scientific">Sphingobacterium alimentarium</name>
    <dbReference type="NCBI Taxonomy" id="797292"/>
    <lineage>
        <taxon>Bacteria</taxon>
        <taxon>Pseudomonadati</taxon>
        <taxon>Bacteroidota</taxon>
        <taxon>Sphingobacteriia</taxon>
        <taxon>Sphingobacteriales</taxon>
        <taxon>Sphingobacteriaceae</taxon>
        <taxon>Sphingobacterium</taxon>
    </lineage>
</organism>